<name>A0ABM3LF10_BICAN</name>
<feature type="transmembrane region" description="Helical" evidence="7">
    <location>
        <begin position="1203"/>
        <end position="1225"/>
    </location>
</feature>
<comment type="subcellular location">
    <subcellularLocation>
        <location evidence="1">Membrane</location>
        <topology evidence="1">Multi-pass membrane protein</topology>
    </subcellularLocation>
</comment>
<dbReference type="InterPro" id="IPR046338">
    <property type="entry name" value="GAIN_dom_sf"/>
</dbReference>
<feature type="region of interest" description="Disordered" evidence="6">
    <location>
        <begin position="1275"/>
        <end position="1312"/>
    </location>
</feature>
<feature type="region of interest" description="Disordered" evidence="6">
    <location>
        <begin position="642"/>
        <end position="689"/>
    </location>
</feature>
<dbReference type="Gene3D" id="3.10.100.10">
    <property type="entry name" value="Mannose-Binding Protein A, subunit A"/>
    <property type="match status" value="1"/>
</dbReference>
<evidence type="ECO:0000259" key="8">
    <source>
        <dbReference type="PROSITE" id="PS50221"/>
    </source>
</evidence>
<dbReference type="InterPro" id="IPR000832">
    <property type="entry name" value="GPCR_2_secretin-like"/>
</dbReference>
<dbReference type="PROSITE" id="PS50261">
    <property type="entry name" value="G_PROTEIN_RECEP_F2_4"/>
    <property type="match status" value="1"/>
</dbReference>
<dbReference type="InterPro" id="IPR017981">
    <property type="entry name" value="GPCR_2-like_7TM"/>
</dbReference>
<protein>
    <submittedName>
        <fullName evidence="11">Uncharacterized protein LOC112042944 isoform X1</fullName>
    </submittedName>
</protein>
<dbReference type="InterPro" id="IPR016186">
    <property type="entry name" value="C-type_lectin-like/link_sf"/>
</dbReference>
<dbReference type="SUPFAM" id="SSF81321">
    <property type="entry name" value="Family A G protein-coupled receptor-like"/>
    <property type="match status" value="1"/>
</dbReference>
<dbReference type="Proteomes" id="UP001652582">
    <property type="component" value="Chromosome 5"/>
</dbReference>
<dbReference type="CDD" id="cd15040">
    <property type="entry name" value="7tmB2_Adhesion"/>
    <property type="match status" value="1"/>
</dbReference>
<dbReference type="GeneID" id="112042944"/>
<evidence type="ECO:0000313" key="11">
    <source>
        <dbReference type="RefSeq" id="XP_052737652.1"/>
    </source>
</evidence>
<dbReference type="InterPro" id="IPR057244">
    <property type="entry name" value="GAIN_B"/>
</dbReference>
<dbReference type="Pfam" id="PF01825">
    <property type="entry name" value="GPS"/>
    <property type="match status" value="1"/>
</dbReference>
<evidence type="ECO:0000259" key="9">
    <source>
        <dbReference type="PROSITE" id="PS50261"/>
    </source>
</evidence>
<evidence type="ECO:0000256" key="4">
    <source>
        <dbReference type="ARBA" id="ARBA00023136"/>
    </source>
</evidence>
<keyword evidence="10" id="KW-1185">Reference proteome</keyword>
<dbReference type="InterPro" id="IPR000203">
    <property type="entry name" value="GPS"/>
</dbReference>
<evidence type="ECO:0000256" key="7">
    <source>
        <dbReference type="SAM" id="Phobius"/>
    </source>
</evidence>
<gene>
    <name evidence="11" type="primary">LOC112042944</name>
</gene>
<feature type="transmembrane region" description="Helical" evidence="7">
    <location>
        <begin position="1158"/>
        <end position="1182"/>
    </location>
</feature>
<dbReference type="SMART" id="SM00303">
    <property type="entry name" value="GPS"/>
    <property type="match status" value="1"/>
</dbReference>
<evidence type="ECO:0000256" key="6">
    <source>
        <dbReference type="SAM" id="MobiDB-lite"/>
    </source>
</evidence>
<feature type="transmembrane region" description="Helical" evidence="7">
    <location>
        <begin position="1007"/>
        <end position="1030"/>
    </location>
</feature>
<keyword evidence="4 7" id="KW-0472">Membrane</keyword>
<feature type="domain" description="G-protein coupled receptors family 2 profile 2" evidence="9">
    <location>
        <begin position="1005"/>
        <end position="1252"/>
    </location>
</feature>
<evidence type="ECO:0000256" key="3">
    <source>
        <dbReference type="ARBA" id="ARBA00022989"/>
    </source>
</evidence>
<dbReference type="InterPro" id="IPR016187">
    <property type="entry name" value="CTDL_fold"/>
</dbReference>
<dbReference type="Pfam" id="PF00002">
    <property type="entry name" value="7tm_2"/>
    <property type="match status" value="1"/>
</dbReference>
<dbReference type="PANTHER" id="PTHR12011">
    <property type="entry name" value="ADHESION G-PROTEIN COUPLED RECEPTOR"/>
    <property type="match status" value="1"/>
</dbReference>
<evidence type="ECO:0000313" key="10">
    <source>
        <dbReference type="Proteomes" id="UP001652582"/>
    </source>
</evidence>
<dbReference type="Gene3D" id="2.60.220.50">
    <property type="match status" value="1"/>
</dbReference>
<sequence>MRIGSQTCRELKKGTKKRQHSEALGKCYGGIDESPSTAGTCEQCSATDQPAVTFTLEGKMSPHSCYTLKAALLIALWFPAPAAEAKEVAFPPATCPLGFTLIYRKDKYTPFCIRRKGPESFADIYKDCVGNLYTTKLYQDLNISRPHYTVWTEYKTLYPGGVFFDWSHTKTMGNQFRSEDNIAFDPGADLEGDLCLVFDPVSNFTAVKCNTKHYRYCLVKPYMYKESMSKKGCEGLKDSYRFWSPVSTCLTVLNGVGGGAVRATWNQARDLCGKKGGYLLSHGWRYSNHKEFRYTNHTNHTYPLGMVMRSDYYSLRYDAMTDHSEIPITEWNFGDTTNSTDTFLVALRNNFWHLVNGSYTFYDVICERTVPLKDLSMEVSVDAENKLTLAVNDTIDKDDIYCFTDSVYYYPVRIRKERVEDSNVYILKPKQDGYYWCTHLDTKKYKVATSKKVLFIREKDSLVNVYTIKLKYLKTYIMDDLEELYTILEARLKEYIYLRTKYEKIYGDVGINVTEEVLKGFQSINYGLDWKEKTIIVGLKIKRLYVDRVSILLHVELHPDMVPVTPGVWEDIDILFMKPVFYCKGFDSVPQLSIGQSTKSRGCSTHTCVGEFNEGVQWVTTATADCTTRAPITIDRMLRLQPKTNPITDTTPENSDSSDEEILSTAATSSEAKKRTTTSRPTINLPIITTPVPPDVSTVKESEEVSTVEALESTTYLKDNTTTEYTTTPNVTTIPTTTVDPPTTIPADEQLQQVINDLDNLINGSTPILVDDIDDVFNQVDSLFELHDSLEIPGRLLHLLDNLGAAIELNGSRTATAVRNNIAMVLADAEPSHPVNGMKIATRDNDSFTDDAFEIISGEVNSTVLDSERNEVVVHLPQSVSEAYRRISFVVFRNDRAFQPSHGTYSVNSRVLSIKVENVTTFENGEVIDIHLIPITQESERNETRTCAYWKFLDDGTGYWSSDGCTLIRATEPGMLDTCRCTHLTHFAEVLFPRSVFSQKDEDVLELLTIIGCSLSIFGLLMVGVTAALFRSWRRDYSNKIWLQLCISVFLLVLSFLIIIFARFDQYSISCMLIGVVLHYSVLASFCWMLVAAVLSYRRLVLVFTRDASHKLLRASAFSWGVPLGIIGVLLSAAPQSYAGRFEEKTPSGSFCYPSGLAMWLAVYAPIAIILLANWTLFALIVRSVFASRGIQRHGDSNEALRCASVSCLLVFLFGLPWVFGLFAFNVVAAYFFTLTATYQGFVLFLFFVLGNKKTRDLWLNKLKIKQTRKIPVTSSTYSNSRTGFRGPTAPLTVEAKASKPKSLNQDDSRFS</sequence>
<accession>A0ABM3LF10</accession>
<reference evidence="11" key="1">
    <citation type="submission" date="2025-08" db="UniProtKB">
        <authorList>
            <consortium name="RefSeq"/>
        </authorList>
    </citation>
    <scope>IDENTIFICATION</scope>
</reference>
<organism evidence="10 11">
    <name type="scientific">Bicyclus anynana</name>
    <name type="common">Squinting bush brown butterfly</name>
    <dbReference type="NCBI Taxonomy" id="110368"/>
    <lineage>
        <taxon>Eukaryota</taxon>
        <taxon>Metazoa</taxon>
        <taxon>Ecdysozoa</taxon>
        <taxon>Arthropoda</taxon>
        <taxon>Hexapoda</taxon>
        <taxon>Insecta</taxon>
        <taxon>Pterygota</taxon>
        <taxon>Neoptera</taxon>
        <taxon>Endopterygota</taxon>
        <taxon>Lepidoptera</taxon>
        <taxon>Glossata</taxon>
        <taxon>Ditrysia</taxon>
        <taxon>Papilionoidea</taxon>
        <taxon>Nymphalidae</taxon>
        <taxon>Satyrinae</taxon>
        <taxon>Satyrini</taxon>
        <taxon>Mycalesina</taxon>
        <taxon>Bicyclus</taxon>
    </lineage>
</organism>
<keyword evidence="2 7" id="KW-0812">Transmembrane</keyword>
<dbReference type="PANTHER" id="PTHR12011:SF347">
    <property type="entry name" value="FI21270P1-RELATED"/>
    <property type="match status" value="1"/>
</dbReference>
<feature type="transmembrane region" description="Helical" evidence="7">
    <location>
        <begin position="1067"/>
        <end position="1097"/>
    </location>
</feature>
<dbReference type="PRINTS" id="PR00249">
    <property type="entry name" value="GPCRSECRETIN"/>
</dbReference>
<feature type="compositionally biased region" description="Polar residues" evidence="6">
    <location>
        <begin position="642"/>
        <end position="655"/>
    </location>
</feature>
<keyword evidence="5" id="KW-1015">Disulfide bond</keyword>
<dbReference type="RefSeq" id="XP_052737652.1">
    <property type="nucleotide sequence ID" value="XM_052881692.1"/>
</dbReference>
<keyword evidence="3 7" id="KW-1133">Transmembrane helix</keyword>
<dbReference type="PROSITE" id="PS50221">
    <property type="entry name" value="GAIN_B"/>
    <property type="match status" value="1"/>
</dbReference>
<feature type="domain" description="GAIN-B" evidence="8">
    <location>
        <begin position="851"/>
        <end position="998"/>
    </location>
</feature>
<proteinExistence type="predicted"/>
<dbReference type="SUPFAM" id="SSF56436">
    <property type="entry name" value="C-type lectin-like"/>
    <property type="match status" value="1"/>
</dbReference>
<feature type="transmembrane region" description="Helical" evidence="7">
    <location>
        <begin position="1231"/>
        <end position="1250"/>
    </location>
</feature>
<evidence type="ECO:0000256" key="1">
    <source>
        <dbReference type="ARBA" id="ARBA00004141"/>
    </source>
</evidence>
<feature type="transmembrane region" description="Helical" evidence="7">
    <location>
        <begin position="1117"/>
        <end position="1138"/>
    </location>
</feature>
<evidence type="ECO:0000256" key="5">
    <source>
        <dbReference type="ARBA" id="ARBA00023157"/>
    </source>
</evidence>
<feature type="transmembrane region" description="Helical" evidence="7">
    <location>
        <begin position="1042"/>
        <end position="1061"/>
    </location>
</feature>
<evidence type="ECO:0000256" key="2">
    <source>
        <dbReference type="ARBA" id="ARBA00022692"/>
    </source>
</evidence>
<dbReference type="Gene3D" id="1.20.1070.10">
    <property type="entry name" value="Rhodopsin 7-helix transmembrane proteins"/>
    <property type="match status" value="1"/>
</dbReference>